<feature type="chain" id="PRO_5045855412" evidence="1">
    <location>
        <begin position="20"/>
        <end position="241"/>
    </location>
</feature>
<sequence>MKKLIAIIILFICYTHVNAQITKVTTQELYKAFKQDRVHFAGILSRFGGGGNCASVALIKASIGTFGINGVFKGVKTDSTAKMVYIKRRDDKTIVLSFDRLNFAKKHFFIKRQTDAISKKISDYAAFCFAVMCRAKQLEMGYDANYFYRGVDKLNKGQNASEIYNMLGLQKVIVNDLSISNIKKYSNLVLYNAPHAVYSSNGYYDEFFIGTQTGIEPLERLSQFHCKTANGCPILGAYALK</sequence>
<evidence type="ECO:0000256" key="1">
    <source>
        <dbReference type="SAM" id="SignalP"/>
    </source>
</evidence>
<keyword evidence="3" id="KW-1185">Reference proteome</keyword>
<dbReference type="Proteomes" id="UP000516439">
    <property type="component" value="Chromosome"/>
</dbReference>
<evidence type="ECO:0000313" key="3">
    <source>
        <dbReference type="Proteomes" id="UP000516439"/>
    </source>
</evidence>
<organism evidence="2 3">
    <name type="scientific">Pedobacter riviphilus</name>
    <dbReference type="NCBI Taxonomy" id="2766984"/>
    <lineage>
        <taxon>Bacteria</taxon>
        <taxon>Pseudomonadati</taxon>
        <taxon>Bacteroidota</taxon>
        <taxon>Sphingobacteriia</taxon>
        <taxon>Sphingobacteriales</taxon>
        <taxon>Sphingobacteriaceae</taxon>
        <taxon>Pedobacter</taxon>
    </lineage>
</organism>
<name>A0ABX6TGW2_9SPHI</name>
<protein>
    <submittedName>
        <fullName evidence="2">Uncharacterized protein</fullName>
    </submittedName>
</protein>
<dbReference type="EMBL" id="CP061171">
    <property type="protein sequence ID" value="QNR84176.1"/>
    <property type="molecule type" value="Genomic_DNA"/>
</dbReference>
<accession>A0ABX6TGW2</accession>
<keyword evidence="1" id="KW-0732">Signal</keyword>
<gene>
    <name evidence="2" type="ORF">H9N25_20065</name>
</gene>
<reference evidence="2 3" key="1">
    <citation type="submission" date="2020-09" db="EMBL/GenBank/DDBJ databases">
        <title>Pedobacter sp. SW-16 isolated from soil near Yeocheon.</title>
        <authorList>
            <person name="Im H.S."/>
            <person name="Joung Y."/>
            <person name="Lee S.-S."/>
        </authorList>
    </citation>
    <scope>NUCLEOTIDE SEQUENCE [LARGE SCALE GENOMIC DNA]</scope>
    <source>
        <strain evidence="2 3">SW-16</strain>
    </source>
</reference>
<proteinExistence type="predicted"/>
<feature type="signal peptide" evidence="1">
    <location>
        <begin position="1"/>
        <end position="19"/>
    </location>
</feature>
<dbReference type="RefSeq" id="WP_167295883.1">
    <property type="nucleotide sequence ID" value="NZ_CP061171.1"/>
</dbReference>
<evidence type="ECO:0000313" key="2">
    <source>
        <dbReference type="EMBL" id="QNR84176.1"/>
    </source>
</evidence>